<dbReference type="EMBL" id="SJPY01000006">
    <property type="protein sequence ID" value="TWU38732.1"/>
    <property type="molecule type" value="Genomic_DNA"/>
</dbReference>
<dbReference type="Proteomes" id="UP000315471">
    <property type="component" value="Unassembled WGS sequence"/>
</dbReference>
<dbReference type="RefSeq" id="WP_146601070.1">
    <property type="nucleotide sequence ID" value="NZ_SJPY01000006.1"/>
</dbReference>
<keyword evidence="2" id="KW-1185">Reference proteome</keyword>
<proteinExistence type="predicted"/>
<organism evidence="1 2">
    <name type="scientific">Novipirellula aureliae</name>
    <dbReference type="NCBI Taxonomy" id="2527966"/>
    <lineage>
        <taxon>Bacteria</taxon>
        <taxon>Pseudomonadati</taxon>
        <taxon>Planctomycetota</taxon>
        <taxon>Planctomycetia</taxon>
        <taxon>Pirellulales</taxon>
        <taxon>Pirellulaceae</taxon>
        <taxon>Novipirellula</taxon>
    </lineage>
</organism>
<reference evidence="1 2" key="1">
    <citation type="submission" date="2019-02" db="EMBL/GenBank/DDBJ databases">
        <title>Deep-cultivation of Planctomycetes and their phenomic and genomic characterization uncovers novel biology.</title>
        <authorList>
            <person name="Wiegand S."/>
            <person name="Jogler M."/>
            <person name="Boedeker C."/>
            <person name="Pinto D."/>
            <person name="Vollmers J."/>
            <person name="Rivas-Marin E."/>
            <person name="Kohn T."/>
            <person name="Peeters S.H."/>
            <person name="Heuer A."/>
            <person name="Rast P."/>
            <person name="Oberbeckmann S."/>
            <person name="Bunk B."/>
            <person name="Jeske O."/>
            <person name="Meyerdierks A."/>
            <person name="Storesund J.E."/>
            <person name="Kallscheuer N."/>
            <person name="Luecker S."/>
            <person name="Lage O.M."/>
            <person name="Pohl T."/>
            <person name="Merkel B.J."/>
            <person name="Hornburger P."/>
            <person name="Mueller R.-W."/>
            <person name="Bruemmer F."/>
            <person name="Labrenz M."/>
            <person name="Spormann A.M."/>
            <person name="Op Den Camp H."/>
            <person name="Overmann J."/>
            <person name="Amann R."/>
            <person name="Jetten M.S.M."/>
            <person name="Mascher T."/>
            <person name="Medema M.H."/>
            <person name="Devos D.P."/>
            <person name="Kaster A.-K."/>
            <person name="Ovreas L."/>
            <person name="Rohde M."/>
            <person name="Galperin M.Y."/>
            <person name="Jogler C."/>
        </authorList>
    </citation>
    <scope>NUCLEOTIDE SEQUENCE [LARGE SCALE GENOMIC DNA]</scope>
    <source>
        <strain evidence="1 2">Q31b</strain>
    </source>
</reference>
<comment type="caution">
    <text evidence="1">The sequence shown here is derived from an EMBL/GenBank/DDBJ whole genome shotgun (WGS) entry which is preliminary data.</text>
</comment>
<sequence length="230" mass="26258">MYESDQMPSVRNDVEAKNRREAVKKLIEGNPTLKELYDPGPNDDGKGGWVNAIKDQHRQVYRLLFYIDRLPLGIEWKDKESYEILYGEIGENDEPNFPRALFTTTGAINLMRDSIPGPPFAIAINTNSLEIVPFELEGDLLTAPLLKRGIAYVCAFDGKEQGLRILDLREYSEIYCSKDQQEIQVRNENTVIVGDTKLVRAFYLKYIVRRAEPEAIDPRDAANRMLGESD</sequence>
<protein>
    <submittedName>
        <fullName evidence="1">Uncharacterized protein</fullName>
    </submittedName>
</protein>
<evidence type="ECO:0000313" key="2">
    <source>
        <dbReference type="Proteomes" id="UP000315471"/>
    </source>
</evidence>
<evidence type="ECO:0000313" key="1">
    <source>
        <dbReference type="EMBL" id="TWU38732.1"/>
    </source>
</evidence>
<dbReference type="OrthoDB" id="252235at2"/>
<gene>
    <name evidence="1" type="ORF">Q31b_38100</name>
</gene>
<name>A0A5C6DQ36_9BACT</name>
<accession>A0A5C6DQ36</accession>
<dbReference type="AlphaFoldDB" id="A0A5C6DQ36"/>